<dbReference type="GO" id="GO:0005524">
    <property type="term" value="F:ATP binding"/>
    <property type="evidence" value="ECO:0007669"/>
    <property type="project" value="UniProtKB-KW"/>
</dbReference>
<sequence length="585" mass="66573">MEKDMPILKKHNEKGIWKAYFKLMFKAKLPWGWLIFVILAFLASSTVTLIFPQYVQKIYEGVLRKEVIYGAITVLVVGILVDGIVRYFNKLLMYKIDVSYRSLIWERLMLSPLSLYDRVKPTEMISRVTNDAATISQVLGSWVPTLIASVYYTIATIAILFNYDWRLGLSVFIYVPIYLLFNIYYGKWNYRANKLAFNRLSQLTQFLSELLMSVPLIKTFVTETKEEQRGKEYLQSYYKASFKRAIVNWVENPISGILSITQEILVIAFGVYLVKSGAITLSQWIGFFMYVGMLWPTLMIFIYAYMEMKRSQGATSRIADLIDSPLEDIERKFNISSLDEDITFNKVSFSYVDNNEILSDLDFTIRKGKVTAIVGPSGSGKSTIFSLLQQFYKPNSGTITIGDDKLISEINLRDWRNLFSYVAQDSPLISGTIRENIVYGVNREVSELEINRAAEAANALQFIREFPNGYETDVGEGGANLSGGQRQRIAIARAILRDAPILLFDEATASLDSQSEKSVQEAMKKLMESHTTIMIAHDLSTIRDADQIILLDSGKVDGIGTHEQLMETNELYKLFVQLHMDSQAG</sequence>
<evidence type="ECO:0000256" key="7">
    <source>
        <dbReference type="SAM" id="Phobius"/>
    </source>
</evidence>
<evidence type="ECO:0000313" key="11">
    <source>
        <dbReference type="Proteomes" id="UP001232343"/>
    </source>
</evidence>
<dbReference type="InterPro" id="IPR039421">
    <property type="entry name" value="Type_1_exporter"/>
</dbReference>
<evidence type="ECO:0000313" key="10">
    <source>
        <dbReference type="EMBL" id="MDQ0344617.1"/>
    </source>
</evidence>
<feature type="transmembrane region" description="Helical" evidence="7">
    <location>
        <begin position="31"/>
        <end position="55"/>
    </location>
</feature>
<dbReference type="InterPro" id="IPR027417">
    <property type="entry name" value="P-loop_NTPase"/>
</dbReference>
<dbReference type="Gene3D" id="3.40.50.300">
    <property type="entry name" value="P-loop containing nucleotide triphosphate hydrolases"/>
    <property type="match status" value="1"/>
</dbReference>
<dbReference type="EMBL" id="JAUSUO010000010">
    <property type="protein sequence ID" value="MDQ0344617.1"/>
    <property type="molecule type" value="Genomic_DNA"/>
</dbReference>
<dbReference type="PROSITE" id="PS50929">
    <property type="entry name" value="ABC_TM1F"/>
    <property type="match status" value="1"/>
</dbReference>
<feature type="domain" description="ABC transmembrane type-1" evidence="9">
    <location>
        <begin position="35"/>
        <end position="310"/>
    </location>
</feature>
<dbReference type="SUPFAM" id="SSF52540">
    <property type="entry name" value="P-loop containing nucleoside triphosphate hydrolases"/>
    <property type="match status" value="1"/>
</dbReference>
<evidence type="ECO:0000259" key="8">
    <source>
        <dbReference type="PROSITE" id="PS50893"/>
    </source>
</evidence>
<reference evidence="10 11" key="1">
    <citation type="submission" date="2023-07" db="EMBL/GenBank/DDBJ databases">
        <title>Genomic Encyclopedia of Type Strains, Phase IV (KMG-IV): sequencing the most valuable type-strain genomes for metagenomic binning, comparative biology and taxonomic classification.</title>
        <authorList>
            <person name="Goeker M."/>
        </authorList>
    </citation>
    <scope>NUCLEOTIDE SEQUENCE [LARGE SCALE GENOMIC DNA]</scope>
    <source>
        <strain evidence="10 11">DSM 27848</strain>
    </source>
</reference>
<feature type="transmembrane region" description="Helical" evidence="7">
    <location>
        <begin position="142"/>
        <end position="161"/>
    </location>
</feature>
<protein>
    <submittedName>
        <fullName evidence="10">ATP-binding cassette subfamily B protein AbcA/BmrA</fullName>
    </submittedName>
</protein>
<keyword evidence="5 7" id="KW-1133">Transmembrane helix</keyword>
<evidence type="ECO:0000259" key="9">
    <source>
        <dbReference type="PROSITE" id="PS50929"/>
    </source>
</evidence>
<dbReference type="SMART" id="SM00382">
    <property type="entry name" value="AAA"/>
    <property type="match status" value="1"/>
</dbReference>
<feature type="transmembrane region" description="Helical" evidence="7">
    <location>
        <begin position="284"/>
        <end position="306"/>
    </location>
</feature>
<dbReference type="InterPro" id="IPR003439">
    <property type="entry name" value="ABC_transporter-like_ATP-bd"/>
</dbReference>
<proteinExistence type="predicted"/>
<keyword evidence="2 7" id="KW-0812">Transmembrane</keyword>
<dbReference type="PROSITE" id="PS00211">
    <property type="entry name" value="ABC_TRANSPORTER_1"/>
    <property type="match status" value="1"/>
</dbReference>
<dbReference type="InterPro" id="IPR011527">
    <property type="entry name" value="ABC1_TM_dom"/>
</dbReference>
<comment type="caution">
    <text evidence="10">The sequence shown here is derived from an EMBL/GenBank/DDBJ whole genome shotgun (WGS) entry which is preliminary data.</text>
</comment>
<gene>
    <name evidence="10" type="ORF">J2S14_003461</name>
</gene>
<feature type="transmembrane region" description="Helical" evidence="7">
    <location>
        <begin position="253"/>
        <end position="272"/>
    </location>
</feature>
<keyword evidence="4 10" id="KW-0067">ATP-binding</keyword>
<keyword evidence="11" id="KW-1185">Reference proteome</keyword>
<feature type="transmembrane region" description="Helical" evidence="7">
    <location>
        <begin position="67"/>
        <end position="85"/>
    </location>
</feature>
<dbReference type="PROSITE" id="PS50893">
    <property type="entry name" value="ABC_TRANSPORTER_2"/>
    <property type="match status" value="1"/>
</dbReference>
<evidence type="ECO:0000256" key="6">
    <source>
        <dbReference type="ARBA" id="ARBA00023136"/>
    </source>
</evidence>
<comment type="subcellular location">
    <subcellularLocation>
        <location evidence="1">Cell membrane</location>
        <topology evidence="1">Multi-pass membrane protein</topology>
    </subcellularLocation>
</comment>
<dbReference type="RefSeq" id="WP_307416065.1">
    <property type="nucleotide sequence ID" value="NZ_JAUSUO010000010.1"/>
</dbReference>
<evidence type="ECO:0000256" key="5">
    <source>
        <dbReference type="ARBA" id="ARBA00022989"/>
    </source>
</evidence>
<dbReference type="InterPro" id="IPR036640">
    <property type="entry name" value="ABC1_TM_sf"/>
</dbReference>
<dbReference type="Pfam" id="PF00664">
    <property type="entry name" value="ABC_membrane"/>
    <property type="match status" value="1"/>
</dbReference>
<evidence type="ECO:0000256" key="2">
    <source>
        <dbReference type="ARBA" id="ARBA00022692"/>
    </source>
</evidence>
<keyword evidence="3" id="KW-0547">Nucleotide-binding</keyword>
<dbReference type="SUPFAM" id="SSF90123">
    <property type="entry name" value="ABC transporter transmembrane region"/>
    <property type="match status" value="1"/>
</dbReference>
<evidence type="ECO:0000256" key="1">
    <source>
        <dbReference type="ARBA" id="ARBA00004651"/>
    </source>
</evidence>
<dbReference type="InterPro" id="IPR003593">
    <property type="entry name" value="AAA+_ATPase"/>
</dbReference>
<name>A0ABU0D888_9BACI</name>
<dbReference type="Gene3D" id="1.20.1560.10">
    <property type="entry name" value="ABC transporter type 1, transmembrane domain"/>
    <property type="match status" value="1"/>
</dbReference>
<dbReference type="PANTHER" id="PTHR43394">
    <property type="entry name" value="ATP-DEPENDENT PERMEASE MDL1, MITOCHONDRIAL"/>
    <property type="match status" value="1"/>
</dbReference>
<keyword evidence="6 7" id="KW-0472">Membrane</keyword>
<dbReference type="Proteomes" id="UP001232343">
    <property type="component" value="Unassembled WGS sequence"/>
</dbReference>
<accession>A0ABU0D888</accession>
<feature type="transmembrane region" description="Helical" evidence="7">
    <location>
        <begin position="167"/>
        <end position="185"/>
    </location>
</feature>
<organism evidence="10 11">
    <name type="scientific">Lederbergia wuyishanensis</name>
    <dbReference type="NCBI Taxonomy" id="1347903"/>
    <lineage>
        <taxon>Bacteria</taxon>
        <taxon>Bacillati</taxon>
        <taxon>Bacillota</taxon>
        <taxon>Bacilli</taxon>
        <taxon>Bacillales</taxon>
        <taxon>Bacillaceae</taxon>
        <taxon>Lederbergia</taxon>
    </lineage>
</organism>
<evidence type="ECO:0000256" key="3">
    <source>
        <dbReference type="ARBA" id="ARBA00022741"/>
    </source>
</evidence>
<evidence type="ECO:0000256" key="4">
    <source>
        <dbReference type="ARBA" id="ARBA00022840"/>
    </source>
</evidence>
<dbReference type="PANTHER" id="PTHR43394:SF1">
    <property type="entry name" value="ATP-BINDING CASSETTE SUB-FAMILY B MEMBER 10, MITOCHONDRIAL"/>
    <property type="match status" value="1"/>
</dbReference>
<dbReference type="Pfam" id="PF00005">
    <property type="entry name" value="ABC_tran"/>
    <property type="match status" value="1"/>
</dbReference>
<feature type="domain" description="ABC transporter" evidence="8">
    <location>
        <begin position="342"/>
        <end position="578"/>
    </location>
</feature>
<dbReference type="InterPro" id="IPR017871">
    <property type="entry name" value="ABC_transporter-like_CS"/>
</dbReference>